<dbReference type="STRING" id="105785.A0A2J7RAJ3"/>
<feature type="domain" description="DDE Tnp4" evidence="3">
    <location>
        <begin position="170"/>
        <end position="281"/>
    </location>
</feature>
<dbReference type="InterPro" id="IPR036412">
    <property type="entry name" value="HAD-like_sf"/>
</dbReference>
<dbReference type="PANTHER" id="PTHR17901:SF14">
    <property type="entry name" value="MAGNESIUM-DEPENDENT PHOSPHATASE 1"/>
    <property type="match status" value="1"/>
</dbReference>
<sequence length="421" mass="48118">MNFSDEELLLIAVLLDDDEAKPTGRRKWVHPSLLCRATEGEFHTLFPQLLDDETKFFQYFRMSREQFEILLSKIGSDLKKQDTTFRAAVSPREKLEVCLRFLATGDSFRTIAFSFRLGYCTVQNAVHGVCKAIVKNMLQEVMPTPTKNEWERIAREFWDQWQFPNCLGSLDGKHVVIEAPQNSGSLYFNYKKTFSIVLLALVDANYKFIAVDIGSYGRSSDGGIFSTSKLGRRLEMGTLDIPEDALLPGTQQLAPYVIVGDPAFPLKKYLMRPFPGLQVENRIERRIFNYRSGNVVDATGATVKFYPEVPKVLDKLQRDGYELGVASRTGEIDGANQLLELFEWNRYFKYKEIYPGCKVTHFNQLKKQSGIALKDMLFFDDEHRNIRDLEAHGVISILVKRGVTMEVVGEGLKIYASRKNK</sequence>
<dbReference type="InterPro" id="IPR010036">
    <property type="entry name" value="MDP_1_eu_arc"/>
</dbReference>
<protein>
    <recommendedName>
        <fullName evidence="3">DDE Tnp4 domain-containing protein</fullName>
    </recommendedName>
</protein>
<reference evidence="4 5" key="1">
    <citation type="submission" date="2017-12" db="EMBL/GenBank/DDBJ databases">
        <title>Hemimetabolous genomes reveal molecular basis of termite eusociality.</title>
        <authorList>
            <person name="Harrison M.C."/>
            <person name="Jongepier E."/>
            <person name="Robertson H.M."/>
            <person name="Arning N."/>
            <person name="Bitard-Feildel T."/>
            <person name="Chao H."/>
            <person name="Childers C.P."/>
            <person name="Dinh H."/>
            <person name="Doddapaneni H."/>
            <person name="Dugan S."/>
            <person name="Gowin J."/>
            <person name="Greiner C."/>
            <person name="Han Y."/>
            <person name="Hu H."/>
            <person name="Hughes D.S.T."/>
            <person name="Huylmans A.-K."/>
            <person name="Kemena C."/>
            <person name="Kremer L.P.M."/>
            <person name="Lee S.L."/>
            <person name="Lopez-Ezquerra A."/>
            <person name="Mallet L."/>
            <person name="Monroy-Kuhn J.M."/>
            <person name="Moser A."/>
            <person name="Murali S.C."/>
            <person name="Muzny D.M."/>
            <person name="Otani S."/>
            <person name="Piulachs M.-D."/>
            <person name="Poelchau M."/>
            <person name="Qu J."/>
            <person name="Schaub F."/>
            <person name="Wada-Katsumata A."/>
            <person name="Worley K.C."/>
            <person name="Xie Q."/>
            <person name="Ylla G."/>
            <person name="Poulsen M."/>
            <person name="Gibbs R.A."/>
            <person name="Schal C."/>
            <person name="Richards S."/>
            <person name="Belles X."/>
            <person name="Korb J."/>
            <person name="Bornberg-Bauer E."/>
        </authorList>
    </citation>
    <scope>NUCLEOTIDE SEQUENCE [LARGE SCALE GENOMIC DNA]</scope>
    <source>
        <tissue evidence="4">Whole body</tissue>
    </source>
</reference>
<dbReference type="EMBL" id="NEVH01006567">
    <property type="protein sequence ID" value="PNF37853.1"/>
    <property type="molecule type" value="Genomic_DNA"/>
</dbReference>
<evidence type="ECO:0000313" key="4">
    <source>
        <dbReference type="EMBL" id="PNF37853.1"/>
    </source>
</evidence>
<evidence type="ECO:0000256" key="2">
    <source>
        <dbReference type="ARBA" id="ARBA00022723"/>
    </source>
</evidence>
<dbReference type="SUPFAM" id="SSF56784">
    <property type="entry name" value="HAD-like"/>
    <property type="match status" value="1"/>
</dbReference>
<dbReference type="Pfam" id="PF12689">
    <property type="entry name" value="Acid_PPase"/>
    <property type="match status" value="1"/>
</dbReference>
<dbReference type="InterPro" id="IPR023214">
    <property type="entry name" value="HAD_sf"/>
</dbReference>
<evidence type="ECO:0000313" key="5">
    <source>
        <dbReference type="Proteomes" id="UP000235965"/>
    </source>
</evidence>
<keyword evidence="2" id="KW-0479">Metal-binding</keyword>
<dbReference type="Pfam" id="PF13359">
    <property type="entry name" value="DDE_Tnp_4"/>
    <property type="match status" value="1"/>
</dbReference>
<dbReference type="InterPro" id="IPR027806">
    <property type="entry name" value="HARBI1_dom"/>
</dbReference>
<organism evidence="4 5">
    <name type="scientific">Cryptotermes secundus</name>
    <dbReference type="NCBI Taxonomy" id="105785"/>
    <lineage>
        <taxon>Eukaryota</taxon>
        <taxon>Metazoa</taxon>
        <taxon>Ecdysozoa</taxon>
        <taxon>Arthropoda</taxon>
        <taxon>Hexapoda</taxon>
        <taxon>Insecta</taxon>
        <taxon>Pterygota</taxon>
        <taxon>Neoptera</taxon>
        <taxon>Polyneoptera</taxon>
        <taxon>Dictyoptera</taxon>
        <taxon>Blattodea</taxon>
        <taxon>Blattoidea</taxon>
        <taxon>Termitoidae</taxon>
        <taxon>Kalotermitidae</taxon>
        <taxon>Cryptotermitinae</taxon>
        <taxon>Cryptotermes</taxon>
    </lineage>
</organism>
<gene>
    <name evidence="4" type="ORF">B7P43_G07414</name>
</gene>
<dbReference type="PANTHER" id="PTHR17901">
    <property type="entry name" value="MAGNESIUM-DEPENDENT PHOSPHATASE 1 MDP1"/>
    <property type="match status" value="1"/>
</dbReference>
<dbReference type="InParanoid" id="A0A2J7RAJ3"/>
<dbReference type="AlphaFoldDB" id="A0A2J7RAJ3"/>
<comment type="cofactor">
    <cofactor evidence="1">
        <name>a divalent metal cation</name>
        <dbReference type="ChEBI" id="CHEBI:60240"/>
    </cofactor>
</comment>
<evidence type="ECO:0000256" key="1">
    <source>
        <dbReference type="ARBA" id="ARBA00001968"/>
    </source>
</evidence>
<comment type="caution">
    <text evidence="4">The sequence shown here is derived from an EMBL/GenBank/DDBJ whole genome shotgun (WGS) entry which is preliminary data.</text>
</comment>
<dbReference type="OrthoDB" id="8191395at2759"/>
<dbReference type="GO" id="GO:0003993">
    <property type="term" value="F:acid phosphatase activity"/>
    <property type="evidence" value="ECO:0007669"/>
    <property type="project" value="TreeGrafter"/>
</dbReference>
<keyword evidence="5" id="KW-1185">Reference proteome</keyword>
<name>A0A2J7RAJ3_9NEOP</name>
<evidence type="ECO:0000259" key="3">
    <source>
        <dbReference type="Pfam" id="PF13359"/>
    </source>
</evidence>
<dbReference type="GO" id="GO:0046872">
    <property type="term" value="F:metal ion binding"/>
    <property type="evidence" value="ECO:0007669"/>
    <property type="project" value="UniProtKB-KW"/>
</dbReference>
<dbReference type="Proteomes" id="UP000235965">
    <property type="component" value="Unassembled WGS sequence"/>
</dbReference>
<dbReference type="Gene3D" id="3.40.50.1000">
    <property type="entry name" value="HAD superfamily/HAD-like"/>
    <property type="match status" value="1"/>
</dbReference>
<accession>A0A2J7RAJ3</accession>
<proteinExistence type="predicted"/>